<feature type="domain" description="HTH tetR-type" evidence="5">
    <location>
        <begin position="43"/>
        <end position="103"/>
    </location>
</feature>
<sequence length="234" mass="25652">MCPLELAVRSADRPAPIIHASSVAFVTRSESAAQESRLTPRGAATRRRIIDAAAELMYVKGVNSTTLDEVRAASGTSKSQLYNHFADKEQLVRAVVLLRAEQVLQREQAALERIRSFNGLVRWRDALVQRNALQKGAYGCVLGSMAGEVSDQDEVARVALAQTFAEWEKLIEAGLRRMQDARILAADADPRRLATGLMAALQGGYLLAQAAHDVEPMEIALDMALDHVRMFVVN</sequence>
<dbReference type="GO" id="GO:0003677">
    <property type="term" value="F:DNA binding"/>
    <property type="evidence" value="ECO:0007669"/>
    <property type="project" value="UniProtKB-UniRule"/>
</dbReference>
<keyword evidence="2 4" id="KW-0238">DNA-binding</keyword>
<name>A0A1H2LB78_9ACTN</name>
<evidence type="ECO:0000256" key="4">
    <source>
        <dbReference type="PROSITE-ProRule" id="PRU00335"/>
    </source>
</evidence>
<proteinExistence type="predicted"/>
<dbReference type="Gene3D" id="1.10.357.10">
    <property type="entry name" value="Tetracycline Repressor, domain 2"/>
    <property type="match status" value="1"/>
</dbReference>
<dbReference type="PANTHER" id="PTHR47506:SF1">
    <property type="entry name" value="HTH-TYPE TRANSCRIPTIONAL REGULATOR YJDC"/>
    <property type="match status" value="1"/>
</dbReference>
<dbReference type="PROSITE" id="PS50977">
    <property type="entry name" value="HTH_TETR_2"/>
    <property type="match status" value="1"/>
</dbReference>
<accession>A0A1H2LB78</accession>
<dbReference type="InterPro" id="IPR036271">
    <property type="entry name" value="Tet_transcr_reg_TetR-rel_C_sf"/>
</dbReference>
<dbReference type="InterPro" id="IPR011075">
    <property type="entry name" value="TetR_C"/>
</dbReference>
<dbReference type="EMBL" id="LT629791">
    <property type="protein sequence ID" value="SDU78300.1"/>
    <property type="molecule type" value="Genomic_DNA"/>
</dbReference>
<dbReference type="PRINTS" id="PR00455">
    <property type="entry name" value="HTHTETR"/>
</dbReference>
<organism evidence="6 7">
    <name type="scientific">Jiangella alkaliphila</name>
    <dbReference type="NCBI Taxonomy" id="419479"/>
    <lineage>
        <taxon>Bacteria</taxon>
        <taxon>Bacillati</taxon>
        <taxon>Actinomycetota</taxon>
        <taxon>Actinomycetes</taxon>
        <taxon>Jiangellales</taxon>
        <taxon>Jiangellaceae</taxon>
        <taxon>Jiangella</taxon>
    </lineage>
</organism>
<dbReference type="InterPro" id="IPR009057">
    <property type="entry name" value="Homeodomain-like_sf"/>
</dbReference>
<dbReference type="InterPro" id="IPR001647">
    <property type="entry name" value="HTH_TetR"/>
</dbReference>
<evidence type="ECO:0000313" key="6">
    <source>
        <dbReference type="EMBL" id="SDU78300.1"/>
    </source>
</evidence>
<feature type="DNA-binding region" description="H-T-H motif" evidence="4">
    <location>
        <begin position="66"/>
        <end position="85"/>
    </location>
</feature>
<keyword evidence="3" id="KW-0804">Transcription</keyword>
<protein>
    <submittedName>
        <fullName evidence="6">DNA-binding transcriptional regulator, AcrR family</fullName>
    </submittedName>
</protein>
<dbReference type="OrthoDB" id="3827407at2"/>
<dbReference type="Pfam" id="PF00440">
    <property type="entry name" value="TetR_N"/>
    <property type="match status" value="1"/>
</dbReference>
<evidence type="ECO:0000256" key="1">
    <source>
        <dbReference type="ARBA" id="ARBA00023015"/>
    </source>
</evidence>
<dbReference type="SUPFAM" id="SSF46689">
    <property type="entry name" value="Homeodomain-like"/>
    <property type="match status" value="1"/>
</dbReference>
<gene>
    <name evidence="6" type="ORF">SAMN04488563_5756</name>
</gene>
<keyword evidence="1" id="KW-0805">Transcription regulation</keyword>
<dbReference type="AlphaFoldDB" id="A0A1H2LB78"/>
<reference evidence="7" key="1">
    <citation type="submission" date="2016-10" db="EMBL/GenBank/DDBJ databases">
        <authorList>
            <person name="Varghese N."/>
            <person name="Submissions S."/>
        </authorList>
    </citation>
    <scope>NUCLEOTIDE SEQUENCE [LARGE SCALE GENOMIC DNA]</scope>
    <source>
        <strain evidence="7">DSM 45079</strain>
    </source>
</reference>
<dbReference type="Proteomes" id="UP000182977">
    <property type="component" value="Chromosome I"/>
</dbReference>
<evidence type="ECO:0000313" key="7">
    <source>
        <dbReference type="Proteomes" id="UP000182977"/>
    </source>
</evidence>
<dbReference type="Pfam" id="PF16925">
    <property type="entry name" value="TetR_C_13"/>
    <property type="match status" value="1"/>
</dbReference>
<dbReference type="PANTHER" id="PTHR47506">
    <property type="entry name" value="TRANSCRIPTIONAL REGULATORY PROTEIN"/>
    <property type="match status" value="1"/>
</dbReference>
<evidence type="ECO:0000256" key="2">
    <source>
        <dbReference type="ARBA" id="ARBA00023125"/>
    </source>
</evidence>
<dbReference type="SUPFAM" id="SSF48498">
    <property type="entry name" value="Tetracyclin repressor-like, C-terminal domain"/>
    <property type="match status" value="1"/>
</dbReference>
<keyword evidence="7" id="KW-1185">Reference proteome</keyword>
<evidence type="ECO:0000256" key="3">
    <source>
        <dbReference type="ARBA" id="ARBA00023163"/>
    </source>
</evidence>
<evidence type="ECO:0000259" key="5">
    <source>
        <dbReference type="PROSITE" id="PS50977"/>
    </source>
</evidence>